<protein>
    <submittedName>
        <fullName evidence="1">Uncharacterized protein</fullName>
    </submittedName>
</protein>
<evidence type="ECO:0000313" key="1">
    <source>
        <dbReference type="EMBL" id="KIM72273.1"/>
    </source>
</evidence>
<dbReference type="InParanoid" id="A0A0C3AEQ5"/>
<proteinExistence type="predicted"/>
<keyword evidence="2" id="KW-1185">Reference proteome</keyword>
<organism evidence="1 2">
    <name type="scientific">Piloderma croceum (strain F 1598)</name>
    <dbReference type="NCBI Taxonomy" id="765440"/>
    <lineage>
        <taxon>Eukaryota</taxon>
        <taxon>Fungi</taxon>
        <taxon>Dikarya</taxon>
        <taxon>Basidiomycota</taxon>
        <taxon>Agaricomycotina</taxon>
        <taxon>Agaricomycetes</taxon>
        <taxon>Agaricomycetidae</taxon>
        <taxon>Atheliales</taxon>
        <taxon>Atheliaceae</taxon>
        <taxon>Piloderma</taxon>
    </lineage>
</organism>
<accession>A0A0C3AEQ5</accession>
<dbReference type="Proteomes" id="UP000054166">
    <property type="component" value="Unassembled WGS sequence"/>
</dbReference>
<reference evidence="2" key="2">
    <citation type="submission" date="2015-01" db="EMBL/GenBank/DDBJ databases">
        <title>Evolutionary Origins and Diversification of the Mycorrhizal Mutualists.</title>
        <authorList>
            <consortium name="DOE Joint Genome Institute"/>
            <consortium name="Mycorrhizal Genomics Consortium"/>
            <person name="Kohler A."/>
            <person name="Kuo A."/>
            <person name="Nagy L.G."/>
            <person name="Floudas D."/>
            <person name="Copeland A."/>
            <person name="Barry K.W."/>
            <person name="Cichocki N."/>
            <person name="Veneault-Fourrey C."/>
            <person name="LaButti K."/>
            <person name="Lindquist E.A."/>
            <person name="Lipzen A."/>
            <person name="Lundell T."/>
            <person name="Morin E."/>
            <person name="Murat C."/>
            <person name="Riley R."/>
            <person name="Ohm R."/>
            <person name="Sun H."/>
            <person name="Tunlid A."/>
            <person name="Henrissat B."/>
            <person name="Grigoriev I.V."/>
            <person name="Hibbett D.S."/>
            <person name="Martin F."/>
        </authorList>
    </citation>
    <scope>NUCLEOTIDE SEQUENCE [LARGE SCALE GENOMIC DNA]</scope>
    <source>
        <strain evidence="2">F 1598</strain>
    </source>
</reference>
<gene>
    <name evidence="1" type="ORF">PILCRDRAFT_743297</name>
</gene>
<dbReference type="AlphaFoldDB" id="A0A0C3AEQ5"/>
<name>A0A0C3AEQ5_PILCF</name>
<dbReference type="HOGENOM" id="CLU_2886662_0_0_1"/>
<evidence type="ECO:0000313" key="2">
    <source>
        <dbReference type="Proteomes" id="UP000054166"/>
    </source>
</evidence>
<sequence length="63" mass="7181">MPCRGRRNINPSVLEAIPRAVRHKRHRHHLPDRANIHARLGSTLSAKTVSSFFTRNGKLRTTS</sequence>
<dbReference type="EMBL" id="KN833145">
    <property type="protein sequence ID" value="KIM72273.1"/>
    <property type="molecule type" value="Genomic_DNA"/>
</dbReference>
<reference evidence="1 2" key="1">
    <citation type="submission" date="2014-04" db="EMBL/GenBank/DDBJ databases">
        <authorList>
            <consortium name="DOE Joint Genome Institute"/>
            <person name="Kuo A."/>
            <person name="Tarkka M."/>
            <person name="Buscot F."/>
            <person name="Kohler A."/>
            <person name="Nagy L.G."/>
            <person name="Floudas D."/>
            <person name="Copeland A."/>
            <person name="Barry K.W."/>
            <person name="Cichocki N."/>
            <person name="Veneault-Fourrey C."/>
            <person name="LaButti K."/>
            <person name="Lindquist E.A."/>
            <person name="Lipzen A."/>
            <person name="Lundell T."/>
            <person name="Morin E."/>
            <person name="Murat C."/>
            <person name="Sun H."/>
            <person name="Tunlid A."/>
            <person name="Henrissat B."/>
            <person name="Grigoriev I.V."/>
            <person name="Hibbett D.S."/>
            <person name="Martin F."/>
            <person name="Nordberg H.P."/>
            <person name="Cantor M.N."/>
            <person name="Hua S.X."/>
        </authorList>
    </citation>
    <scope>NUCLEOTIDE SEQUENCE [LARGE SCALE GENOMIC DNA]</scope>
    <source>
        <strain evidence="1 2">F 1598</strain>
    </source>
</reference>